<evidence type="ECO:0000313" key="1">
    <source>
        <dbReference type="EMBL" id="MBA9085968.1"/>
    </source>
</evidence>
<evidence type="ECO:0000313" key="2">
    <source>
        <dbReference type="Proteomes" id="UP000567067"/>
    </source>
</evidence>
<keyword evidence="2" id="KW-1185">Reference proteome</keyword>
<comment type="caution">
    <text evidence="1">The sequence shown here is derived from an EMBL/GenBank/DDBJ whole genome shotgun (WGS) entry which is preliminary data.</text>
</comment>
<sequence length="62" mass="7268">MKNDYSFVSVPTIVQLEEQGVTELLQEQRKDEQRFLHQLASLLCNCLEQKRTSPQSQEEDQT</sequence>
<reference evidence="1 2" key="1">
    <citation type="submission" date="2020-08" db="EMBL/GenBank/DDBJ databases">
        <title>Genomic Encyclopedia of Type Strains, Phase III (KMG-III): the genomes of soil and plant-associated and newly described type strains.</title>
        <authorList>
            <person name="Whitman W."/>
        </authorList>
    </citation>
    <scope>NUCLEOTIDE SEQUENCE [LARGE SCALE GENOMIC DNA]</scope>
    <source>
        <strain evidence="1 2">CECT 8693</strain>
    </source>
</reference>
<organism evidence="1 2">
    <name type="scientific">Fontibacillus solani</name>
    <dbReference type="NCBI Taxonomy" id="1572857"/>
    <lineage>
        <taxon>Bacteria</taxon>
        <taxon>Bacillati</taxon>
        <taxon>Bacillota</taxon>
        <taxon>Bacilli</taxon>
        <taxon>Bacillales</taxon>
        <taxon>Paenibacillaceae</taxon>
        <taxon>Fontibacillus</taxon>
    </lineage>
</organism>
<accession>A0A7W3XRW2</accession>
<name>A0A7W3XRW2_9BACL</name>
<dbReference type="AlphaFoldDB" id="A0A7W3XRW2"/>
<dbReference type="EMBL" id="JACJIP010000014">
    <property type="protein sequence ID" value="MBA9085968.1"/>
    <property type="molecule type" value="Genomic_DNA"/>
</dbReference>
<dbReference type="RefSeq" id="WP_182535816.1">
    <property type="nucleotide sequence ID" value="NZ_JACJIP010000014.1"/>
</dbReference>
<dbReference type="Proteomes" id="UP000567067">
    <property type="component" value="Unassembled WGS sequence"/>
</dbReference>
<protein>
    <submittedName>
        <fullName evidence="1">Uncharacterized protein</fullName>
    </submittedName>
</protein>
<proteinExistence type="predicted"/>
<gene>
    <name evidence="1" type="ORF">FHR92_002440</name>
</gene>